<reference evidence="1" key="1">
    <citation type="submission" date="2021-01" db="EMBL/GenBank/DDBJ databases">
        <authorList>
            <person name="Rakov C."/>
            <person name="Alkalay-Oren S."/>
            <person name="Coppenhagen-Glazer S."/>
            <person name="Hazan R."/>
        </authorList>
    </citation>
    <scope>NUCLEOTIDE SEQUENCE</scope>
</reference>
<dbReference type="Pfam" id="PF22764">
    <property type="entry name" value="E217_Gp32"/>
    <property type="match status" value="1"/>
</dbReference>
<sequence>MIDISGFGASITIAALQSFPMGFTLKQLADDQDPLTFEEVETTGYEALYDGSFFFFDKASLIKVRMSVIAGSDDDMNLKILLQSRKGSSSIIPLPDSTTMTVGYPNGGRVILTNGSILSGPFADSISQEARKKGNVYTFGFGAFAGAQSGKQLIASIASNILSLF</sequence>
<name>A0A889IPX9_9CAUD</name>
<proteinExistence type="predicted"/>
<evidence type="ECO:0000313" key="1">
    <source>
        <dbReference type="EMBL" id="QRE00387.1"/>
    </source>
</evidence>
<evidence type="ECO:0000313" key="2">
    <source>
        <dbReference type="Proteomes" id="UP000622430"/>
    </source>
</evidence>
<dbReference type="EMBL" id="MW460246">
    <property type="protein sequence ID" value="QRE00387.1"/>
    <property type="molecule type" value="Genomic_DNA"/>
</dbReference>
<dbReference type="InterPro" id="IPR054440">
    <property type="entry name" value="Gp32-like"/>
</dbReference>
<organism evidence="1 2">
    <name type="scientific">Burkholderia phage BCSR52</name>
    <dbReference type="NCBI Taxonomy" id="2805748"/>
    <lineage>
        <taxon>Viruses</taxon>
        <taxon>Duplodnaviria</taxon>
        <taxon>Heunggongvirae</taxon>
        <taxon>Uroviricota</taxon>
        <taxon>Caudoviricetes</taxon>
        <taxon>Lindbergviridae</taxon>
        <taxon>Irusalimvirus</taxon>
        <taxon>Irusalimvirus BCSR52</taxon>
    </lineage>
</organism>
<protein>
    <submittedName>
        <fullName evidence="1">Uncharacterized protein</fullName>
    </submittedName>
</protein>
<accession>A0A889IPX9</accession>
<dbReference type="Proteomes" id="UP000622430">
    <property type="component" value="Segment"/>
</dbReference>
<keyword evidence="2" id="KW-1185">Reference proteome</keyword>